<feature type="non-terminal residue" evidence="1">
    <location>
        <position position="1"/>
    </location>
</feature>
<organism evidence="1 2">
    <name type="scientific">Scytalidium lignicola</name>
    <name type="common">Hyphomycete</name>
    <dbReference type="NCBI Taxonomy" id="5539"/>
    <lineage>
        <taxon>Eukaryota</taxon>
        <taxon>Fungi</taxon>
        <taxon>Dikarya</taxon>
        <taxon>Ascomycota</taxon>
        <taxon>Pezizomycotina</taxon>
        <taxon>Leotiomycetes</taxon>
        <taxon>Leotiomycetes incertae sedis</taxon>
        <taxon>Scytalidium</taxon>
    </lineage>
</organism>
<proteinExistence type="predicted"/>
<protein>
    <submittedName>
        <fullName evidence="1">Uncharacterized protein</fullName>
    </submittedName>
</protein>
<dbReference type="EMBL" id="NCSJ02000145">
    <property type="protein sequence ID" value="RFU28949.1"/>
    <property type="molecule type" value="Genomic_DNA"/>
</dbReference>
<keyword evidence="2" id="KW-1185">Reference proteome</keyword>
<dbReference type="OMA" id="CTACYLD"/>
<evidence type="ECO:0000313" key="1">
    <source>
        <dbReference type="EMBL" id="RFU28949.1"/>
    </source>
</evidence>
<dbReference type="Proteomes" id="UP000258309">
    <property type="component" value="Unassembled WGS sequence"/>
</dbReference>
<accession>A0A3E2H6D7</accession>
<reference evidence="1 2" key="1">
    <citation type="submission" date="2018-05" db="EMBL/GenBank/DDBJ databases">
        <title>Draft genome sequence of Scytalidium lignicola DSM 105466, a ubiquitous saprotrophic fungus.</title>
        <authorList>
            <person name="Buettner E."/>
            <person name="Gebauer A.M."/>
            <person name="Hofrichter M."/>
            <person name="Liers C."/>
            <person name="Kellner H."/>
        </authorList>
    </citation>
    <scope>NUCLEOTIDE SEQUENCE [LARGE SCALE GENOMIC DNA]</scope>
    <source>
        <strain evidence="1 2">DSM 105466</strain>
    </source>
</reference>
<dbReference type="STRING" id="5539.A0A3E2H6D7"/>
<evidence type="ECO:0000313" key="2">
    <source>
        <dbReference type="Proteomes" id="UP000258309"/>
    </source>
</evidence>
<sequence length="393" mass="44386">MILVITVRANLEPLITLKIIACAGTESVQAQSRIWYQPRSPIPGLVICGACYYDRAAVTPMAEEFIPIPVPQASYLNSWSCDMALLPMKVAWTQATLTKDFNIWWEAARTIMNSSVCSNKGIVDGIWYTLAQGYKNFNIYARYYAGFIHALGYGSAFARKFRPPGQTLLCDLNPTAPRFQSYVSRLEEAERKRSLSIFTDYVVKFAALPLCPRSTMVKDRRWYGSPDFLICENCFEEVVKDTYLSSQLPYQNVEISGQRMCDLYSPRMRKLWSEACCKQDLTSFTEFARHRTQIYAMTMPRIQMILGLMRSRIKQQAALFTSSIMLQGANNIVTASQSSSQYSYGNSTVGYGFSTPAGVQGAMQFKQALNMNPGPGNEFVEVAQLEAMWKEVE</sequence>
<dbReference type="OrthoDB" id="3540195at2759"/>
<gene>
    <name evidence="1" type="ORF">B7463_g7400</name>
</gene>
<feature type="non-terminal residue" evidence="1">
    <location>
        <position position="393"/>
    </location>
</feature>
<name>A0A3E2H6D7_SCYLI</name>
<dbReference type="AlphaFoldDB" id="A0A3E2H6D7"/>
<comment type="caution">
    <text evidence="1">The sequence shown here is derived from an EMBL/GenBank/DDBJ whole genome shotgun (WGS) entry which is preliminary data.</text>
</comment>